<dbReference type="InterPro" id="IPR013826">
    <property type="entry name" value="Topo_IA_cen_sub3"/>
</dbReference>
<dbReference type="AlphaFoldDB" id="A0A223D5A5"/>
<reference evidence="6 7" key="1">
    <citation type="journal article" date="2015" name="Int. J. Syst. Evol. Microbiol.">
        <title>Tumebacillus algifaecis sp. nov., isolated from decomposing algal scum.</title>
        <authorList>
            <person name="Wu Y.F."/>
            <person name="Zhang B."/>
            <person name="Xing P."/>
            <person name="Wu Q.L."/>
            <person name="Liu S.J."/>
        </authorList>
    </citation>
    <scope>NUCLEOTIDE SEQUENCE [LARGE SCALE GENOMIC DNA]</scope>
    <source>
        <strain evidence="6 7">THMBR28</strain>
    </source>
</reference>
<dbReference type="Pfam" id="PF01131">
    <property type="entry name" value="Topoisom_bac"/>
    <property type="match status" value="1"/>
</dbReference>
<keyword evidence="3" id="KW-0413">Isomerase</keyword>
<dbReference type="Proteomes" id="UP000214688">
    <property type="component" value="Chromosome"/>
</dbReference>
<dbReference type="InterPro" id="IPR013824">
    <property type="entry name" value="Topo_IA_cen_sub1"/>
</dbReference>
<evidence type="ECO:0000313" key="6">
    <source>
        <dbReference type="EMBL" id="ASS76715.1"/>
    </source>
</evidence>
<dbReference type="InterPro" id="IPR003602">
    <property type="entry name" value="Topo_IA_DNA-bd_dom"/>
</dbReference>
<keyword evidence="2" id="KW-0238">DNA-binding</keyword>
<dbReference type="GO" id="GO:0003677">
    <property type="term" value="F:DNA binding"/>
    <property type="evidence" value="ECO:0007669"/>
    <property type="project" value="UniProtKB-KW"/>
</dbReference>
<evidence type="ECO:0000256" key="1">
    <source>
        <dbReference type="ARBA" id="ARBA00023029"/>
    </source>
</evidence>
<dbReference type="InterPro" id="IPR023405">
    <property type="entry name" value="Topo_IA_core_domain"/>
</dbReference>
<feature type="compositionally biased region" description="Pro residues" evidence="4">
    <location>
        <begin position="1"/>
        <end position="10"/>
    </location>
</feature>
<evidence type="ECO:0000256" key="3">
    <source>
        <dbReference type="ARBA" id="ARBA00023235"/>
    </source>
</evidence>
<dbReference type="InterPro" id="IPR013825">
    <property type="entry name" value="Topo_IA_cen_sub2"/>
</dbReference>
<dbReference type="EMBL" id="CP022657">
    <property type="protein sequence ID" value="ASS76715.1"/>
    <property type="molecule type" value="Genomic_DNA"/>
</dbReference>
<evidence type="ECO:0000256" key="2">
    <source>
        <dbReference type="ARBA" id="ARBA00023125"/>
    </source>
</evidence>
<feature type="domain" description="Topo IA-type catalytic" evidence="5">
    <location>
        <begin position="1"/>
        <end position="242"/>
    </location>
</feature>
<name>A0A223D5A5_9BACL</name>
<protein>
    <recommendedName>
        <fullName evidence="5">Topo IA-type catalytic domain-containing protein</fullName>
    </recommendedName>
</protein>
<dbReference type="SUPFAM" id="SSF56712">
    <property type="entry name" value="Prokaryotic type I DNA topoisomerase"/>
    <property type="match status" value="1"/>
</dbReference>
<gene>
    <name evidence="6" type="ORF">CIG75_18370</name>
</gene>
<dbReference type="GO" id="GO:0003917">
    <property type="term" value="F:DNA topoisomerase type I (single strand cut, ATP-independent) activity"/>
    <property type="evidence" value="ECO:0007669"/>
    <property type="project" value="InterPro"/>
</dbReference>
<dbReference type="KEGG" id="tab:CIG75_18370"/>
<evidence type="ECO:0000313" key="7">
    <source>
        <dbReference type="Proteomes" id="UP000214688"/>
    </source>
</evidence>
<dbReference type="Gene3D" id="2.70.20.10">
    <property type="entry name" value="Topoisomerase I, domain 3"/>
    <property type="match status" value="1"/>
</dbReference>
<dbReference type="Gene3D" id="1.10.290.10">
    <property type="entry name" value="Topoisomerase I, domain 4"/>
    <property type="match status" value="1"/>
</dbReference>
<dbReference type="SMART" id="SM00437">
    <property type="entry name" value="TOP1Ac"/>
    <property type="match status" value="1"/>
</dbReference>
<dbReference type="PROSITE" id="PS52039">
    <property type="entry name" value="TOPO_IA_2"/>
    <property type="match status" value="1"/>
</dbReference>
<dbReference type="InterPro" id="IPR000380">
    <property type="entry name" value="Topo_IA"/>
</dbReference>
<keyword evidence="7" id="KW-1185">Reference proteome</keyword>
<dbReference type="Gene3D" id="1.10.460.10">
    <property type="entry name" value="Topoisomerase I, domain 2"/>
    <property type="match status" value="1"/>
</dbReference>
<dbReference type="PRINTS" id="PR00417">
    <property type="entry name" value="PRTPISMRASEI"/>
</dbReference>
<dbReference type="PANTHER" id="PTHR42785">
    <property type="entry name" value="DNA TOPOISOMERASE, TYPE IA, CORE"/>
    <property type="match status" value="1"/>
</dbReference>
<evidence type="ECO:0000259" key="5">
    <source>
        <dbReference type="PROSITE" id="PS52039"/>
    </source>
</evidence>
<feature type="region of interest" description="Disordered" evidence="4">
    <location>
        <begin position="1"/>
        <end position="22"/>
    </location>
</feature>
<keyword evidence="1" id="KW-0799">Topoisomerase</keyword>
<organism evidence="6 7">
    <name type="scientific">Tumebacillus algifaecis</name>
    <dbReference type="NCBI Taxonomy" id="1214604"/>
    <lineage>
        <taxon>Bacteria</taxon>
        <taxon>Bacillati</taxon>
        <taxon>Bacillota</taxon>
        <taxon>Bacilli</taxon>
        <taxon>Bacillales</taxon>
        <taxon>Alicyclobacillaceae</taxon>
        <taxon>Tumebacillus</taxon>
    </lineage>
</organism>
<sequence>MPRCSSPPPETAHQLAKGGAQDAQEAIRPTHLDLTPERVQSKLSPEQFLVYKLIFERFLASQMSAAIYDTVSVSIQSGRFDWKANWRTLIFDDFLKLCEGGRDSKHAGEEKEEEEPMLPTVAEGQPMICEKITPSQHFTKLPVNFTEASLVKDLEKRGIGRPSTYASIISVLKARDYVTVEYKNFYLTDIGKVVSQTLVENFPERINVEFTAEMEKQLDQVAEGERDWRWRRSILAKSAGSR</sequence>
<dbReference type="GO" id="GO:0006265">
    <property type="term" value="P:DNA topological change"/>
    <property type="evidence" value="ECO:0007669"/>
    <property type="project" value="InterPro"/>
</dbReference>
<dbReference type="OrthoDB" id="9804262at2"/>
<accession>A0A223D5A5</accession>
<dbReference type="RefSeq" id="WP_094237942.1">
    <property type="nucleotide sequence ID" value="NZ_CP022657.1"/>
</dbReference>
<evidence type="ECO:0000256" key="4">
    <source>
        <dbReference type="SAM" id="MobiDB-lite"/>
    </source>
</evidence>
<dbReference type="PANTHER" id="PTHR42785:SF1">
    <property type="entry name" value="DNA TOPOISOMERASE"/>
    <property type="match status" value="1"/>
</dbReference>
<proteinExistence type="predicted"/>
<dbReference type="InterPro" id="IPR013497">
    <property type="entry name" value="Topo_IA_cen"/>
</dbReference>